<name>A0A917M662_9SPHI</name>
<dbReference type="AlphaFoldDB" id="A0A917M662"/>
<protein>
    <recommendedName>
        <fullName evidence="3">Polysaccharide lyase</fullName>
    </recommendedName>
</protein>
<keyword evidence="2" id="KW-1185">Reference proteome</keyword>
<comment type="caution">
    <text evidence="1">The sequence shown here is derived from an EMBL/GenBank/DDBJ whole genome shotgun (WGS) entry which is preliminary data.</text>
</comment>
<dbReference type="Gene3D" id="2.60.120.200">
    <property type="match status" value="1"/>
</dbReference>
<evidence type="ECO:0008006" key="3">
    <source>
        <dbReference type="Google" id="ProtNLM"/>
    </source>
</evidence>
<reference evidence="1" key="1">
    <citation type="journal article" date="2014" name="Int. J. Syst. Evol. Microbiol.">
        <title>Complete genome sequence of Corynebacterium casei LMG S-19264T (=DSM 44701T), isolated from a smear-ripened cheese.</title>
        <authorList>
            <consortium name="US DOE Joint Genome Institute (JGI-PGF)"/>
            <person name="Walter F."/>
            <person name="Albersmeier A."/>
            <person name="Kalinowski J."/>
            <person name="Ruckert C."/>
        </authorList>
    </citation>
    <scope>NUCLEOTIDE SEQUENCE</scope>
    <source>
        <strain evidence="1">CGMCC 1.12195</strain>
    </source>
</reference>
<evidence type="ECO:0000313" key="2">
    <source>
        <dbReference type="Proteomes" id="UP000660862"/>
    </source>
</evidence>
<sequence length="284" mass="31985">MGRKDTQAQLTAHCFSCDQAPPGTIFCDDFEADLALSEKYFEYADGGGKFVLDDTVGRNGSRGMKAVFKKGDVDVGALRKSIGRTPSEYIGKNAVNPEQDFDEIYWRIDIKLQEGWRGGGGDKLTRATVIANDDWAQGAIGHIWSTEKWYLMVDPASGITEEGVLKATRYNDFDNLRWNLGKAVGTTPIFSDKYAGEWFCIEGHMKLNTPGQHDGVFEFWINDELQAKAVGMNWHGDWNSNPDHFKINAVFFENYWNSGSVQDQERYFDNIVISTKRIGCNCAR</sequence>
<gene>
    <name evidence="1" type="ORF">GCM10007415_10150</name>
</gene>
<dbReference type="EMBL" id="BMER01000001">
    <property type="protein sequence ID" value="GGG79816.1"/>
    <property type="molecule type" value="Genomic_DNA"/>
</dbReference>
<reference evidence="1" key="2">
    <citation type="submission" date="2020-09" db="EMBL/GenBank/DDBJ databases">
        <authorList>
            <person name="Sun Q."/>
            <person name="Zhou Y."/>
        </authorList>
    </citation>
    <scope>NUCLEOTIDE SEQUENCE</scope>
    <source>
        <strain evidence="1">CGMCC 1.12195</strain>
    </source>
</reference>
<evidence type="ECO:0000313" key="1">
    <source>
        <dbReference type="EMBL" id="GGG79816.1"/>
    </source>
</evidence>
<proteinExistence type="predicted"/>
<accession>A0A917M662</accession>
<organism evidence="1 2">
    <name type="scientific">Parapedobacter pyrenivorans</name>
    <dbReference type="NCBI Taxonomy" id="1305674"/>
    <lineage>
        <taxon>Bacteria</taxon>
        <taxon>Pseudomonadati</taxon>
        <taxon>Bacteroidota</taxon>
        <taxon>Sphingobacteriia</taxon>
        <taxon>Sphingobacteriales</taxon>
        <taxon>Sphingobacteriaceae</taxon>
        <taxon>Parapedobacter</taxon>
    </lineage>
</organism>
<dbReference type="Proteomes" id="UP000660862">
    <property type="component" value="Unassembled WGS sequence"/>
</dbReference>